<dbReference type="EMBL" id="JBHSSF010000019">
    <property type="protein sequence ID" value="MFC6176810.1"/>
    <property type="molecule type" value="Genomic_DNA"/>
</dbReference>
<keyword evidence="3" id="KW-1185">Reference proteome</keyword>
<proteinExistence type="predicted"/>
<keyword evidence="1" id="KW-0472">Membrane</keyword>
<evidence type="ECO:0000313" key="3">
    <source>
        <dbReference type="Proteomes" id="UP001596288"/>
    </source>
</evidence>
<feature type="transmembrane region" description="Helical" evidence="1">
    <location>
        <begin position="141"/>
        <end position="165"/>
    </location>
</feature>
<dbReference type="Proteomes" id="UP001596288">
    <property type="component" value="Unassembled WGS sequence"/>
</dbReference>
<feature type="transmembrane region" description="Helical" evidence="1">
    <location>
        <begin position="177"/>
        <end position="197"/>
    </location>
</feature>
<gene>
    <name evidence="2" type="ORF">ACFQAV_08145</name>
</gene>
<feature type="transmembrane region" description="Helical" evidence="1">
    <location>
        <begin position="220"/>
        <end position="243"/>
    </location>
</feature>
<evidence type="ECO:0000313" key="2">
    <source>
        <dbReference type="EMBL" id="MFC6176810.1"/>
    </source>
</evidence>
<organism evidence="2 3">
    <name type="scientific">Companilactobacillus huachuanensis</name>
    <dbReference type="NCBI Taxonomy" id="2559914"/>
    <lineage>
        <taxon>Bacteria</taxon>
        <taxon>Bacillati</taxon>
        <taxon>Bacillota</taxon>
        <taxon>Bacilli</taxon>
        <taxon>Lactobacillales</taxon>
        <taxon>Lactobacillaceae</taxon>
        <taxon>Companilactobacillus</taxon>
    </lineage>
</organism>
<keyword evidence="1" id="KW-0812">Transmembrane</keyword>
<evidence type="ECO:0008006" key="4">
    <source>
        <dbReference type="Google" id="ProtNLM"/>
    </source>
</evidence>
<feature type="transmembrane region" description="Helical" evidence="1">
    <location>
        <begin position="96"/>
        <end position="117"/>
    </location>
</feature>
<evidence type="ECO:0000256" key="1">
    <source>
        <dbReference type="SAM" id="Phobius"/>
    </source>
</evidence>
<comment type="caution">
    <text evidence="2">The sequence shown here is derived from an EMBL/GenBank/DDBJ whole genome shotgun (WGS) entry which is preliminary data.</text>
</comment>
<feature type="transmembrane region" description="Helical" evidence="1">
    <location>
        <begin position="49"/>
        <end position="68"/>
    </location>
</feature>
<name>A0ABW1RN05_9LACO</name>
<protein>
    <recommendedName>
        <fullName evidence="4">ABC transporter permease</fullName>
    </recommendedName>
</protein>
<sequence length="251" mass="28779">MMSSLGRVSKGLLKNRFKLISLIFGVQILILLVVQLWKFFTHVSKITSFTGYVFIAMVVGIVMIAIANERVYLTDKYRLIPINDGTLYSSNMLTSFLSLIYLIVGELLFYIAANAFFPNDYDQFMIRSFNSTQQYLFKSEVLLTFILGVLVVWTGVTALHLLINWVNDFLPFRNQNFVKAIVAVIVVWLFMIPFNYITSNVLRIMGINGMDNSFAAVTRVMYLSMAMMVIWIAIFTVINLYLLNKKSETTN</sequence>
<reference evidence="3" key="1">
    <citation type="journal article" date="2019" name="Int. J. Syst. Evol. Microbiol.">
        <title>The Global Catalogue of Microorganisms (GCM) 10K type strain sequencing project: providing services to taxonomists for standard genome sequencing and annotation.</title>
        <authorList>
            <consortium name="The Broad Institute Genomics Platform"/>
            <consortium name="The Broad Institute Genome Sequencing Center for Infectious Disease"/>
            <person name="Wu L."/>
            <person name="Ma J."/>
        </authorList>
    </citation>
    <scope>NUCLEOTIDE SEQUENCE [LARGE SCALE GENOMIC DNA]</scope>
    <source>
        <strain evidence="3">CCM 8927</strain>
    </source>
</reference>
<dbReference type="RefSeq" id="WP_137610169.1">
    <property type="nucleotide sequence ID" value="NZ_BJDF01000001.1"/>
</dbReference>
<feature type="transmembrane region" description="Helical" evidence="1">
    <location>
        <begin position="20"/>
        <end position="37"/>
    </location>
</feature>
<keyword evidence="1" id="KW-1133">Transmembrane helix</keyword>
<accession>A0ABW1RN05</accession>